<reference evidence="2 3" key="1">
    <citation type="journal article" date="2012" name="Stand. Genomic Sci.">
        <title>Genome sequence of the orange-pigmented seawater bacterium Owenweeksia hongkongensis type strain (UST20020801(T)).</title>
        <authorList>
            <person name="Riedel T."/>
            <person name="Held B."/>
            <person name="Nolan M."/>
            <person name="Lucas S."/>
            <person name="Lapidus A."/>
            <person name="Tice H."/>
            <person name="Del Rio T.G."/>
            <person name="Cheng J.F."/>
            <person name="Han C."/>
            <person name="Tapia R."/>
            <person name="Goodwin L.A."/>
            <person name="Pitluck S."/>
            <person name="Liolios K."/>
            <person name="Mavromatis K."/>
            <person name="Pagani I."/>
            <person name="Ivanova N."/>
            <person name="Mikhailova N."/>
            <person name="Pati A."/>
            <person name="Chen A."/>
            <person name="Palaniappan K."/>
            <person name="Rohde M."/>
            <person name="Tindall B.J."/>
            <person name="Detter J.C."/>
            <person name="Goker M."/>
            <person name="Woyke T."/>
            <person name="Bristow J."/>
            <person name="Eisen J.A."/>
            <person name="Markowitz V."/>
            <person name="Hugenholtz P."/>
            <person name="Klenk H.P."/>
            <person name="Kyrpides N.C."/>
        </authorList>
    </citation>
    <scope>NUCLEOTIDE SEQUENCE</scope>
    <source>
        <strain evidence="3">DSM 17368 / JCM 12287 / NRRL B-23963</strain>
    </source>
</reference>
<dbReference type="EMBL" id="CP003156">
    <property type="protein sequence ID" value="AEV31163.1"/>
    <property type="molecule type" value="Genomic_DNA"/>
</dbReference>
<evidence type="ECO:0000259" key="1">
    <source>
        <dbReference type="PROSITE" id="PS50853"/>
    </source>
</evidence>
<organism evidence="2 3">
    <name type="scientific">Owenweeksia hongkongensis (strain DSM 17368 / CIP 108786 / JCM 12287 / NRRL B-23963 / UST20020801)</name>
    <dbReference type="NCBI Taxonomy" id="926562"/>
    <lineage>
        <taxon>Bacteria</taxon>
        <taxon>Pseudomonadati</taxon>
        <taxon>Bacteroidota</taxon>
        <taxon>Flavobacteriia</taxon>
        <taxon>Flavobacteriales</taxon>
        <taxon>Owenweeksiaceae</taxon>
        <taxon>Owenweeksia</taxon>
    </lineage>
</organism>
<keyword evidence="3" id="KW-1185">Reference proteome</keyword>
<dbReference type="InterPro" id="IPR036116">
    <property type="entry name" value="FN3_sf"/>
</dbReference>
<feature type="domain" description="Fibronectin type-III" evidence="1">
    <location>
        <begin position="753"/>
        <end position="854"/>
    </location>
</feature>
<gene>
    <name evidence="2" type="ordered locus">Oweho_0141</name>
</gene>
<dbReference type="Gene3D" id="2.60.40.10">
    <property type="entry name" value="Immunoglobulins"/>
    <property type="match status" value="3"/>
</dbReference>
<name>G8R6M0_OWEHD</name>
<protein>
    <recommendedName>
        <fullName evidence="1">Fibronectin type-III domain-containing protein</fullName>
    </recommendedName>
</protein>
<dbReference type="eggNOG" id="COG3291">
    <property type="taxonomic scope" value="Bacteria"/>
</dbReference>
<dbReference type="InterPro" id="IPR013783">
    <property type="entry name" value="Ig-like_fold"/>
</dbReference>
<dbReference type="STRING" id="926562.Oweho_0141"/>
<accession>G8R6M0</accession>
<proteinExistence type="predicted"/>
<dbReference type="RefSeq" id="WP_014200524.1">
    <property type="nucleotide sequence ID" value="NC_016599.1"/>
</dbReference>
<dbReference type="PATRIC" id="fig|926562.3.peg.142"/>
<dbReference type="SUPFAM" id="SSF49265">
    <property type="entry name" value="Fibronectin type III"/>
    <property type="match status" value="1"/>
</dbReference>
<dbReference type="Proteomes" id="UP000005631">
    <property type="component" value="Chromosome"/>
</dbReference>
<evidence type="ECO:0000313" key="2">
    <source>
        <dbReference type="EMBL" id="AEV31163.1"/>
    </source>
</evidence>
<dbReference type="OrthoDB" id="631648at2"/>
<dbReference type="AlphaFoldDB" id="G8R6M0"/>
<dbReference type="eggNOG" id="COG2132">
    <property type="taxonomic scope" value="Bacteria"/>
</dbReference>
<evidence type="ECO:0000313" key="3">
    <source>
        <dbReference type="Proteomes" id="UP000005631"/>
    </source>
</evidence>
<dbReference type="Pfam" id="PF13585">
    <property type="entry name" value="CHU_C"/>
    <property type="match status" value="1"/>
</dbReference>
<dbReference type="KEGG" id="oho:Oweho_0141"/>
<sequence length="1151" mass="125992">MKKVIQLIAFIGIMLFTGHTAKASHLLGGEITWECTANGKYIFTLAIYKECGGSTAGLGSTQNLSGPNGSIQLSQISVTEVSPTCLGGGSISCATSGPGNGAVERYVYTNDGVAGRPQPTTLSGVPGAGGWVFSWYSCCRPAGIANITSPTSAGYFLRAVMYPYTPAGATAPLNANPCYDNSPKFNETGSLTICAGSPFTYNHLASDKDLDSLFIRFGDAKINSAGTQNVNWVSNYSRTSPYPSNLTNAGNGPITLDGRTGEVSMDIQTATQGSYVSCYEVEAWKCGVDANGNSKMIKVASVFRDVAIVVINNCVNNNEPNAFIDTSTYKNIKQLGPKTYKTSVYPGDTVNFRLSATDTDINPSTFLPQQITFQAAGLEVSRPMASGTGCDGVAPCAQFTPVAPQVGYVKALNNNIEFFWVPDCQHLNVEGSYCNPINTFFFSMRMQDDGCPAPEIALTTFIVDVLPGDPSPLNLTCLNVDSVSGDRKLGWEKATIDSALDFNYYMVLAGPNSTGGYDTIQKIYDIDSLGTIVSGSGGYNNFYIIKSTGKCDFLSLPSDTLTVMDLTMNVIVTPLGDYADLSWTKLSDPLPYTSEGLYQVWQEVPAGSGNWKQVGQTNGTTYVDTVQVCDLFVNYQVRVADTTLLYCGSGSNLQKGRFSDKSNDDPLQLDSVSVNANGNSIISWNDTKNGDVVVYYLFFNDPKLGWQIVDTIPEGTPMPHEWTNSEADTRSEEFRIISADSCGNFSDNQLVKPHATIYLRNYLNKCEAYSRLSWNTYEGFGNQGVAEYRIWIQEIVNGTPGGWNILDTRTGEDTTYTQYNLQNGYEYCYRIQVIDTSGAKSSTSNELCILAEVPSKSKILYVAQVTNNTNRNTMELNTYIDAQADVLNFDIERALTPEGPFERIATIPKPTVGNTFNFFDYGANPKSNIYYYRVSATDSCGGRDTVTDLSNNVLLNVEARGDVSNMLSWNTYKNWAGDVARYDVYRQAEDETSYSLIAQVSSADSTYQDNFDRAVYGEGEGNFCYYVVAVEGPNPLVLVQPNGDPYDSRSNTVCMNQKARVFIPTAFNPNSEQEINRSFGPSMKFTEVSQYSFYIMNRWGVKVFETTNPEERWDGTFDGTEAAQGVYIYFITYATPGEVATEERGSFTLIR</sequence>
<dbReference type="PROSITE" id="PS50853">
    <property type="entry name" value="FN3"/>
    <property type="match status" value="1"/>
</dbReference>
<dbReference type="HOGENOM" id="CLU_283975_0_0_10"/>
<dbReference type="InterPro" id="IPR003961">
    <property type="entry name" value="FN3_dom"/>
</dbReference>